<comment type="subunit">
    <text evidence="6">Component of the CCR4-NOT complex, at least composed of CRR4 and CAF1 proteins.</text>
</comment>
<dbReference type="GO" id="GO:0005737">
    <property type="term" value="C:cytoplasm"/>
    <property type="evidence" value="ECO:0000318"/>
    <property type="project" value="GO_Central"/>
</dbReference>
<dbReference type="GO" id="GO:0046872">
    <property type="term" value="F:metal ion binding"/>
    <property type="evidence" value="ECO:0007669"/>
    <property type="project" value="UniProtKB-KW"/>
</dbReference>
<dbReference type="PANTHER" id="PTHR12121:SF34">
    <property type="entry name" value="PROTEIN ANGEL"/>
    <property type="match status" value="1"/>
</dbReference>
<comment type="similarity">
    <text evidence="5">Belongs to the CCR4/nocturin family.</text>
</comment>
<keyword evidence="22" id="KW-1185">Reference proteome</keyword>
<evidence type="ECO:0000256" key="9">
    <source>
        <dbReference type="ARBA" id="ARBA00022722"/>
    </source>
</evidence>
<proteinExistence type="inferred from homology"/>
<dbReference type="FunFam" id="3.60.10.10:FF:000016">
    <property type="entry name" value="Carbon catabolite repressor protein 4 1"/>
    <property type="match status" value="1"/>
</dbReference>
<dbReference type="STRING" id="4558.A0A1B6QQB7"/>
<evidence type="ECO:0000256" key="6">
    <source>
        <dbReference type="ARBA" id="ARBA00011757"/>
    </source>
</evidence>
<comment type="subcellular location">
    <subcellularLocation>
        <location evidence="4">Cytoplasm</location>
    </subcellularLocation>
    <subcellularLocation>
        <location evidence="3">Nucleus</location>
    </subcellularLocation>
</comment>
<dbReference type="Gramene" id="KXG40110">
    <property type="protein sequence ID" value="KXG40110"/>
    <property type="gene ID" value="SORBI_3001G493200"/>
</dbReference>
<dbReference type="GO" id="GO:0005634">
    <property type="term" value="C:nucleus"/>
    <property type="evidence" value="ECO:0007669"/>
    <property type="project" value="UniProtKB-SubCell"/>
</dbReference>
<dbReference type="InterPro" id="IPR036691">
    <property type="entry name" value="Endo/exonu/phosph_ase_sf"/>
</dbReference>
<dbReference type="OrthoDB" id="428734at2759"/>
<dbReference type="EC" id="3.1.13.4" evidence="7"/>
<organism evidence="21 22">
    <name type="scientific">Sorghum bicolor</name>
    <name type="common">Sorghum</name>
    <name type="synonym">Sorghum vulgare</name>
    <dbReference type="NCBI Taxonomy" id="4558"/>
    <lineage>
        <taxon>Eukaryota</taxon>
        <taxon>Viridiplantae</taxon>
        <taxon>Streptophyta</taxon>
        <taxon>Embryophyta</taxon>
        <taxon>Tracheophyta</taxon>
        <taxon>Spermatophyta</taxon>
        <taxon>Magnoliopsida</taxon>
        <taxon>Liliopsida</taxon>
        <taxon>Poales</taxon>
        <taxon>Poaceae</taxon>
        <taxon>PACMAD clade</taxon>
        <taxon>Panicoideae</taxon>
        <taxon>Andropogonodae</taxon>
        <taxon>Andropogoneae</taxon>
        <taxon>Sorghinae</taxon>
        <taxon>Sorghum</taxon>
    </lineage>
</organism>
<feature type="region of interest" description="Disordered" evidence="19">
    <location>
        <begin position="161"/>
        <end position="181"/>
    </location>
</feature>
<evidence type="ECO:0000256" key="3">
    <source>
        <dbReference type="ARBA" id="ARBA00004123"/>
    </source>
</evidence>
<evidence type="ECO:0000259" key="20">
    <source>
        <dbReference type="Pfam" id="PF03372"/>
    </source>
</evidence>
<feature type="domain" description="Endonuclease/exonuclease/phosphatase" evidence="20">
    <location>
        <begin position="272"/>
        <end position="605"/>
    </location>
</feature>
<evidence type="ECO:0000313" key="22">
    <source>
        <dbReference type="Proteomes" id="UP000000768"/>
    </source>
</evidence>
<dbReference type="Pfam" id="PF03372">
    <property type="entry name" value="Exo_endo_phos"/>
    <property type="match status" value="1"/>
</dbReference>
<keyword evidence="17" id="KW-0539">Nucleus</keyword>
<dbReference type="SUPFAM" id="SSF56219">
    <property type="entry name" value="DNase I-like"/>
    <property type="match status" value="1"/>
</dbReference>
<dbReference type="GO" id="GO:0004535">
    <property type="term" value="F:poly(A)-specific ribonuclease activity"/>
    <property type="evidence" value="ECO:0007669"/>
    <property type="project" value="UniProtKB-EC"/>
</dbReference>
<name>A0A1B6QQB7_SORBI</name>
<gene>
    <name evidence="21" type="ORF">SORBI_3001G493200</name>
</gene>
<dbReference type="Proteomes" id="UP000000768">
    <property type="component" value="Chromosome 1"/>
</dbReference>
<dbReference type="PANTHER" id="PTHR12121">
    <property type="entry name" value="CARBON CATABOLITE REPRESSOR PROTEIN 4"/>
    <property type="match status" value="1"/>
</dbReference>
<evidence type="ECO:0000256" key="1">
    <source>
        <dbReference type="ARBA" id="ARBA00001663"/>
    </source>
</evidence>
<dbReference type="Gene3D" id="3.60.10.10">
    <property type="entry name" value="Endonuclease/exonuclease/phosphatase"/>
    <property type="match status" value="1"/>
</dbReference>
<keyword evidence="16" id="KW-0804">Transcription</keyword>
<keyword evidence="14" id="KW-0694">RNA-binding</keyword>
<evidence type="ECO:0000256" key="5">
    <source>
        <dbReference type="ARBA" id="ARBA00010774"/>
    </source>
</evidence>
<keyword evidence="10" id="KW-0479">Metal-binding</keyword>
<reference evidence="21 22" key="1">
    <citation type="journal article" date="2009" name="Nature">
        <title>The Sorghum bicolor genome and the diversification of grasses.</title>
        <authorList>
            <person name="Paterson A.H."/>
            <person name="Bowers J.E."/>
            <person name="Bruggmann R."/>
            <person name="Dubchak I."/>
            <person name="Grimwood J."/>
            <person name="Gundlach H."/>
            <person name="Haberer G."/>
            <person name="Hellsten U."/>
            <person name="Mitros T."/>
            <person name="Poliakov A."/>
            <person name="Schmutz J."/>
            <person name="Spannagl M."/>
            <person name="Tang H."/>
            <person name="Wang X."/>
            <person name="Wicker T."/>
            <person name="Bharti A.K."/>
            <person name="Chapman J."/>
            <person name="Feltus F.A."/>
            <person name="Gowik U."/>
            <person name="Grigoriev I.V."/>
            <person name="Lyons E."/>
            <person name="Maher C.A."/>
            <person name="Martis M."/>
            <person name="Narechania A."/>
            <person name="Otillar R.P."/>
            <person name="Penning B.W."/>
            <person name="Salamov A.A."/>
            <person name="Wang Y."/>
            <person name="Zhang L."/>
            <person name="Carpita N.C."/>
            <person name="Freeling M."/>
            <person name="Gingle A.R."/>
            <person name="Hash C.T."/>
            <person name="Keller B."/>
            <person name="Klein P."/>
            <person name="Kresovich S."/>
            <person name="McCann M.C."/>
            <person name="Ming R."/>
            <person name="Peterson D.G."/>
            <person name="Mehboob-ur-Rahman"/>
            <person name="Ware D."/>
            <person name="Westhoff P."/>
            <person name="Mayer K.F."/>
            <person name="Messing J."/>
            <person name="Rokhsar D.S."/>
        </authorList>
    </citation>
    <scope>NUCLEOTIDE SEQUENCE [LARGE SCALE GENOMIC DNA]</scope>
    <source>
        <strain evidence="22">cv. BTx623</strain>
    </source>
</reference>
<evidence type="ECO:0000256" key="10">
    <source>
        <dbReference type="ARBA" id="ARBA00022723"/>
    </source>
</evidence>
<dbReference type="AlphaFoldDB" id="A0A1B6QQB7"/>
<dbReference type="InParanoid" id="A0A1B6QQB7"/>
<dbReference type="OMA" id="WFEVGCS"/>
<keyword evidence="12" id="KW-0378">Hydrolase</keyword>
<evidence type="ECO:0000256" key="14">
    <source>
        <dbReference type="ARBA" id="ARBA00022884"/>
    </source>
</evidence>
<evidence type="ECO:0000256" key="8">
    <source>
        <dbReference type="ARBA" id="ARBA00022490"/>
    </source>
</evidence>
<evidence type="ECO:0000256" key="4">
    <source>
        <dbReference type="ARBA" id="ARBA00004496"/>
    </source>
</evidence>
<keyword evidence="9" id="KW-0540">Nuclease</keyword>
<evidence type="ECO:0000313" key="21">
    <source>
        <dbReference type="EMBL" id="KXG40109.1"/>
    </source>
</evidence>
<reference evidence="21" key="2">
    <citation type="submission" date="2017-02" db="EMBL/GenBank/DDBJ databases">
        <title>WGS assembly of Sorghum bicolor.</title>
        <authorList>
            <person name="Paterson A."/>
            <person name="Mullet J."/>
            <person name="Bowers J."/>
            <person name="Bruggmann R."/>
            <person name="Dubchak I."/>
            <person name="Grimwood J."/>
            <person name="Gundlach H."/>
            <person name="Haberer G."/>
            <person name="Hellsten U."/>
            <person name="Mitros T."/>
            <person name="Poliakov A."/>
            <person name="Schmutz J."/>
            <person name="Spannagl M."/>
            <person name="Tang H."/>
            <person name="Wang X."/>
            <person name="Wicker T."/>
            <person name="Bharti A."/>
            <person name="Chapman J."/>
            <person name="Feltus F."/>
            <person name="Gowik U."/>
            <person name="Grigoriev I."/>
            <person name="Lyons E."/>
            <person name="Maher C."/>
            <person name="Martis M."/>
            <person name="Narechania A."/>
            <person name="Otillar R."/>
            <person name="Penning B."/>
            <person name="Salamov A."/>
            <person name="Wang Y."/>
            <person name="Zhang L."/>
            <person name="Carpita N."/>
            <person name="Freeling M."/>
            <person name="Gingle A."/>
            <person name="Hash C."/>
            <person name="Keller B."/>
            <person name="Klein P."/>
            <person name="Kresovich S."/>
            <person name="Mccann M."/>
            <person name="Ming R."/>
            <person name="Peterson D."/>
            <person name="Rahman M."/>
            <person name="Ware D."/>
            <person name="Westhoff P."/>
            <person name="Mayer K."/>
            <person name="Messing J."/>
            <person name="Sims D."/>
            <person name="Jenkins J."/>
            <person name="Shu S."/>
            <person name="Rokhsar D."/>
        </authorList>
    </citation>
    <scope>NUCLEOTIDE SEQUENCE</scope>
</reference>
<dbReference type="EMBL" id="CM000760">
    <property type="protein sequence ID" value="KXG40109.1"/>
    <property type="molecule type" value="Genomic_DNA"/>
</dbReference>
<accession>A0A1B6QQB7</accession>
<comment type="function">
    <text evidence="18">Acts as a catalytic component of the CCR4-NOT core complex, which in the nucleus seems to be a general transcription factor, and in the cytoplasm the major mRNA deadenylase involved in mRNA turnover.</text>
</comment>
<dbReference type="FunCoup" id="A0A1B6QQB7">
    <property type="interactions" value="2791"/>
</dbReference>
<keyword evidence="13" id="KW-0460">Magnesium</keyword>
<dbReference type="eggNOG" id="KOG0620">
    <property type="taxonomic scope" value="Eukaryota"/>
</dbReference>
<dbReference type="InterPro" id="IPR050410">
    <property type="entry name" value="CCR4/nocturin_mRNA_transcr"/>
</dbReference>
<evidence type="ECO:0000256" key="18">
    <source>
        <dbReference type="ARBA" id="ARBA00054840"/>
    </source>
</evidence>
<comment type="cofactor">
    <cofactor evidence="2">
        <name>Mg(2+)</name>
        <dbReference type="ChEBI" id="CHEBI:18420"/>
    </cofactor>
</comment>
<reference evidence="22" key="3">
    <citation type="journal article" date="2018" name="Plant J.">
        <title>The Sorghum bicolor reference genome: improved assembly, gene annotations, a transcriptome atlas, and signatures of genome organization.</title>
        <authorList>
            <person name="McCormick R.F."/>
            <person name="Truong S.K."/>
            <person name="Sreedasyam A."/>
            <person name="Jenkins J."/>
            <person name="Shu S."/>
            <person name="Sims D."/>
            <person name="Kennedy M."/>
            <person name="Amirebrahimi M."/>
            <person name="Weers B.D."/>
            <person name="McKinley B."/>
            <person name="Mattison A."/>
            <person name="Morishige D.T."/>
            <person name="Grimwood J."/>
            <person name="Schmutz J."/>
            <person name="Mullet J.E."/>
        </authorList>
    </citation>
    <scope>NUCLEOTIDE SEQUENCE [LARGE SCALE GENOMIC DNA]</scope>
    <source>
        <strain evidence="22">cv. BTx623</strain>
    </source>
</reference>
<evidence type="ECO:0000256" key="11">
    <source>
        <dbReference type="ARBA" id="ARBA00022737"/>
    </source>
</evidence>
<evidence type="ECO:0000256" key="19">
    <source>
        <dbReference type="SAM" id="MobiDB-lite"/>
    </source>
</evidence>
<keyword evidence="11" id="KW-0677">Repeat</keyword>
<evidence type="ECO:0000256" key="15">
    <source>
        <dbReference type="ARBA" id="ARBA00023015"/>
    </source>
</evidence>
<evidence type="ECO:0000256" key="7">
    <source>
        <dbReference type="ARBA" id="ARBA00012161"/>
    </source>
</evidence>
<sequence length="620" mass="68892">MTQVKPAPGGRMLTVLRVHLPSEIPIVGCEITPYVLLRRPDGGVFTDDVSEAAPVDGYFMRYKWYRIQSDRRAAICSVHPTEQATLQCIGCLKSKIPVAKSYHCSAKCFSDAWQHHRVLHERAISALNENGTEDDELFGRFGSGSSSSGIISAALSGSTSNLSQSSGVNNGPTPVYPTGTEKSSGETWFEVGCSRTYTATADDIGHVLRFECIVVDVETQGTVRAPTSVMTSRVIPAPTPTPRRLIPVNAADAMGHFDLDSRTSSFGTFTVLSYNILADTYATSDTYSYCPTWALTWAYRRQNLLREIIGYHADIICLQEVQSNHFEEFFSPELDKHGYQALYKKRTTEVYTGSPQAIDGCATFFRRDRFSHVKKYEVEFNKAAQSLTDAIIPAAQKKLALTRLVKDNIALIAVLEAKFGNHGTENPSKRQLLCVANTHINIHHDLKDVKLWQIHTLLKGLEKIAVSADIPMLVCGDFNSTPGSTSHWLLARGKVDHLHPDLAIDPLGILRPLSKLTHQLPLVSAYSSFVSMAGVGYDLDHQRRRMDPATNEPLFTNCTRDFTGTIDYIFYTADSLTVESLLELLDEDSLRKDTALPSPEWSSDHIALLAEFRCKPRVRR</sequence>
<keyword evidence="8" id="KW-0963">Cytoplasm</keyword>
<dbReference type="CDD" id="cd09097">
    <property type="entry name" value="Deadenylase_CCR4"/>
    <property type="match status" value="1"/>
</dbReference>
<comment type="catalytic activity">
    <reaction evidence="1">
        <text>Exonucleolytic cleavage of poly(A) to 5'-AMP.</text>
        <dbReference type="EC" id="3.1.13.4"/>
    </reaction>
</comment>
<evidence type="ECO:0000256" key="13">
    <source>
        <dbReference type="ARBA" id="ARBA00022842"/>
    </source>
</evidence>
<evidence type="ECO:0000256" key="17">
    <source>
        <dbReference type="ARBA" id="ARBA00023242"/>
    </source>
</evidence>
<protein>
    <recommendedName>
        <fullName evidence="7">poly(A)-specific ribonuclease</fullName>
        <ecNumber evidence="7">3.1.13.4</ecNumber>
    </recommendedName>
</protein>
<keyword evidence="15" id="KW-0805">Transcription regulation</keyword>
<dbReference type="GO" id="GO:0003730">
    <property type="term" value="F:mRNA 3'-UTR binding"/>
    <property type="evidence" value="ECO:0000318"/>
    <property type="project" value="GO_Central"/>
</dbReference>
<evidence type="ECO:0000256" key="16">
    <source>
        <dbReference type="ARBA" id="ARBA00023163"/>
    </source>
</evidence>
<evidence type="ECO:0000256" key="12">
    <source>
        <dbReference type="ARBA" id="ARBA00022801"/>
    </source>
</evidence>
<dbReference type="EMBL" id="CM000760">
    <property type="protein sequence ID" value="KXG40110.1"/>
    <property type="molecule type" value="Genomic_DNA"/>
</dbReference>
<evidence type="ECO:0000256" key="2">
    <source>
        <dbReference type="ARBA" id="ARBA00001946"/>
    </source>
</evidence>
<dbReference type="InterPro" id="IPR005135">
    <property type="entry name" value="Endo/exonuclease/phosphatase"/>
</dbReference>
<dbReference type="Gramene" id="KXG40109">
    <property type="protein sequence ID" value="KXG40109"/>
    <property type="gene ID" value="SORBI_3001G493200"/>
</dbReference>